<feature type="coiled-coil region" evidence="12">
    <location>
        <begin position="365"/>
        <end position="392"/>
    </location>
</feature>
<dbReference type="PROSITE" id="PS50885">
    <property type="entry name" value="HAMP"/>
    <property type="match status" value="1"/>
</dbReference>
<evidence type="ECO:0000313" key="17">
    <source>
        <dbReference type="Proteomes" id="UP000246635"/>
    </source>
</evidence>
<dbReference type="Proteomes" id="UP000246635">
    <property type="component" value="Unassembled WGS sequence"/>
</dbReference>
<evidence type="ECO:0000256" key="1">
    <source>
        <dbReference type="ARBA" id="ARBA00000085"/>
    </source>
</evidence>
<dbReference type="SUPFAM" id="SSF55874">
    <property type="entry name" value="ATPase domain of HSP90 chaperone/DNA topoisomerase II/histidine kinase"/>
    <property type="match status" value="1"/>
</dbReference>
<dbReference type="InterPro" id="IPR010559">
    <property type="entry name" value="Sig_transdc_His_kin_internal"/>
</dbReference>
<keyword evidence="17" id="KW-1185">Reference proteome</keyword>
<keyword evidence="5" id="KW-0597">Phosphoprotein</keyword>
<keyword evidence="4" id="KW-1003">Cell membrane</keyword>
<dbReference type="EC" id="2.7.13.3" evidence="3"/>
<keyword evidence="9" id="KW-0067">ATP-binding</keyword>
<name>A0A2V2YQ92_9BACL</name>
<evidence type="ECO:0000256" key="3">
    <source>
        <dbReference type="ARBA" id="ARBA00012438"/>
    </source>
</evidence>
<dbReference type="RefSeq" id="WP_110045416.1">
    <property type="nucleotide sequence ID" value="NZ_CP054612.1"/>
</dbReference>
<reference evidence="16 17" key="1">
    <citation type="submission" date="2018-05" db="EMBL/GenBank/DDBJ databases">
        <title>Genomic Encyclopedia of Type Strains, Phase III (KMG-III): the genomes of soil and plant-associated and newly described type strains.</title>
        <authorList>
            <person name="Whitman W."/>
        </authorList>
    </citation>
    <scope>NUCLEOTIDE SEQUENCE [LARGE SCALE GENOMIC DNA]</scope>
    <source>
        <strain evidence="16 17">CECT 5696</strain>
    </source>
</reference>
<evidence type="ECO:0000256" key="9">
    <source>
        <dbReference type="ARBA" id="ARBA00022840"/>
    </source>
</evidence>
<protein>
    <recommendedName>
        <fullName evidence="3">histidine kinase</fullName>
        <ecNumber evidence="3">2.7.13.3</ecNumber>
    </recommendedName>
</protein>
<evidence type="ECO:0000256" key="8">
    <source>
        <dbReference type="ARBA" id="ARBA00022777"/>
    </source>
</evidence>
<dbReference type="PANTHER" id="PTHR34220">
    <property type="entry name" value="SENSOR HISTIDINE KINASE YPDA"/>
    <property type="match status" value="1"/>
</dbReference>
<dbReference type="AlphaFoldDB" id="A0A2V2YQ92"/>
<evidence type="ECO:0000256" key="4">
    <source>
        <dbReference type="ARBA" id="ARBA00022475"/>
    </source>
</evidence>
<keyword evidence="10" id="KW-0902">Two-component regulatory system</keyword>
<feature type="domain" description="Histidine kinase" evidence="14">
    <location>
        <begin position="487"/>
        <end position="591"/>
    </location>
</feature>
<evidence type="ECO:0000256" key="6">
    <source>
        <dbReference type="ARBA" id="ARBA00022679"/>
    </source>
</evidence>
<dbReference type="PROSITE" id="PS50109">
    <property type="entry name" value="HIS_KIN"/>
    <property type="match status" value="1"/>
</dbReference>
<dbReference type="Gene3D" id="6.10.340.10">
    <property type="match status" value="1"/>
</dbReference>
<dbReference type="GO" id="GO:0000155">
    <property type="term" value="F:phosphorelay sensor kinase activity"/>
    <property type="evidence" value="ECO:0007669"/>
    <property type="project" value="InterPro"/>
</dbReference>
<evidence type="ECO:0000256" key="12">
    <source>
        <dbReference type="SAM" id="Coils"/>
    </source>
</evidence>
<comment type="subcellular location">
    <subcellularLocation>
        <location evidence="2">Cell membrane</location>
        <topology evidence="2">Multi-pass membrane protein</topology>
    </subcellularLocation>
</comment>
<dbReference type="PRINTS" id="PR00344">
    <property type="entry name" value="BCTRLSENSOR"/>
</dbReference>
<dbReference type="InterPro" id="IPR050640">
    <property type="entry name" value="Bact_2-comp_sensor_kinase"/>
</dbReference>
<evidence type="ECO:0000256" key="5">
    <source>
        <dbReference type="ARBA" id="ARBA00022553"/>
    </source>
</evidence>
<dbReference type="InterPro" id="IPR036890">
    <property type="entry name" value="HATPase_C_sf"/>
</dbReference>
<dbReference type="InterPro" id="IPR005467">
    <property type="entry name" value="His_kinase_dom"/>
</dbReference>
<evidence type="ECO:0000256" key="2">
    <source>
        <dbReference type="ARBA" id="ARBA00004651"/>
    </source>
</evidence>
<organism evidence="16 17">
    <name type="scientific">Paenibacillus cellulosilyticus</name>
    <dbReference type="NCBI Taxonomy" id="375489"/>
    <lineage>
        <taxon>Bacteria</taxon>
        <taxon>Bacillati</taxon>
        <taxon>Bacillota</taxon>
        <taxon>Bacilli</taxon>
        <taxon>Bacillales</taxon>
        <taxon>Paenibacillaceae</taxon>
        <taxon>Paenibacillus</taxon>
    </lineage>
</organism>
<dbReference type="InterPro" id="IPR003594">
    <property type="entry name" value="HATPase_dom"/>
</dbReference>
<comment type="catalytic activity">
    <reaction evidence="1">
        <text>ATP + protein L-histidine = ADP + protein N-phospho-L-histidine.</text>
        <dbReference type="EC" id="2.7.13.3"/>
    </reaction>
</comment>
<accession>A0A2V2YQ92</accession>
<dbReference type="InterPro" id="IPR003660">
    <property type="entry name" value="HAMP_dom"/>
</dbReference>
<keyword evidence="13" id="KW-0812">Transmembrane</keyword>
<keyword evidence="6" id="KW-0808">Transferase</keyword>
<keyword evidence="11 13" id="KW-0472">Membrane</keyword>
<evidence type="ECO:0000313" key="16">
    <source>
        <dbReference type="EMBL" id="PWV98618.1"/>
    </source>
</evidence>
<dbReference type="Pfam" id="PF02518">
    <property type="entry name" value="HATPase_c"/>
    <property type="match status" value="1"/>
</dbReference>
<dbReference type="GO" id="GO:0005524">
    <property type="term" value="F:ATP binding"/>
    <property type="evidence" value="ECO:0007669"/>
    <property type="project" value="UniProtKB-KW"/>
</dbReference>
<evidence type="ECO:0000256" key="13">
    <source>
        <dbReference type="SAM" id="Phobius"/>
    </source>
</evidence>
<keyword evidence="12" id="KW-0175">Coiled coil</keyword>
<keyword evidence="13" id="KW-1133">Transmembrane helix</keyword>
<dbReference type="OrthoDB" id="9776552at2"/>
<dbReference type="PANTHER" id="PTHR34220:SF7">
    <property type="entry name" value="SENSOR HISTIDINE KINASE YPDA"/>
    <property type="match status" value="1"/>
</dbReference>
<dbReference type="InterPro" id="IPR004358">
    <property type="entry name" value="Sig_transdc_His_kin-like_C"/>
</dbReference>
<feature type="domain" description="HAMP" evidence="15">
    <location>
        <begin position="326"/>
        <end position="377"/>
    </location>
</feature>
<dbReference type="EMBL" id="QGTQ01000016">
    <property type="protein sequence ID" value="PWV98618.1"/>
    <property type="molecule type" value="Genomic_DNA"/>
</dbReference>
<evidence type="ECO:0000256" key="11">
    <source>
        <dbReference type="ARBA" id="ARBA00023136"/>
    </source>
</evidence>
<proteinExistence type="predicted"/>
<evidence type="ECO:0000259" key="15">
    <source>
        <dbReference type="PROSITE" id="PS50885"/>
    </source>
</evidence>
<feature type="transmembrane region" description="Helical" evidence="13">
    <location>
        <begin position="34"/>
        <end position="57"/>
    </location>
</feature>
<sequence length="597" mass="67996">MAIKLSRLTQQLSPFRTSSLGTPQPDKRSLRRTVVVYVLIGSLLPLALLSLMTYNLIYNVMTNKVQTGIEATLKQEAASLENTINNLDFASKQFALDGGVVDEVAAFLQEPEVYKKLQIMTRINEKINLVNFTNPYLGVTAYIMPKAEDPVLFSNLNLYSDVSFDKLPPFTTYNGGNYYGPHRTMYSASDNTVFSVVRKVRMDDDSEVYVYLETNYNQFRKILNNESYGIKVSHLLINGDGESTYIDLDDKPELGLNAKWKSGEPLADAYKGYRDFRYTSPQGWQLVTLVKKSAFNSEINAWFVQLGLLAFATLGFAVLLALLIWRWIYRPLNKVNQQIVRMSDNRTTPVSFTNVEEFDLLLTSFKEMKTRINDLIGEVEHKEKEKSRIEIEKLLSQINPHFLHNTLNTVQWLARMNGQKEIDRLVTLLVKVLQYNLGKQSLIVTMREEIEAVQNYMELQRIRYDYEFEFSLELDDAAMAAAVPRFLLQPLVENAIYHGASESNGCVTVAVRSADGDRLMLVVEDNGEGISEEKARKLLEEDPEGRKQGLGIGLSYVNRMLKRFYGEQATMHIGSKPGEGTVIAITIPRRTKEEFHD</sequence>
<dbReference type="SMART" id="SM00387">
    <property type="entry name" value="HATPase_c"/>
    <property type="match status" value="1"/>
</dbReference>
<comment type="caution">
    <text evidence="16">The sequence shown here is derived from an EMBL/GenBank/DDBJ whole genome shotgun (WGS) entry which is preliminary data.</text>
</comment>
<dbReference type="Pfam" id="PF06580">
    <property type="entry name" value="His_kinase"/>
    <property type="match status" value="1"/>
</dbReference>
<evidence type="ECO:0000259" key="14">
    <source>
        <dbReference type="PROSITE" id="PS50109"/>
    </source>
</evidence>
<dbReference type="Gene3D" id="3.30.565.10">
    <property type="entry name" value="Histidine kinase-like ATPase, C-terminal domain"/>
    <property type="match status" value="1"/>
</dbReference>
<dbReference type="GO" id="GO:0005886">
    <property type="term" value="C:plasma membrane"/>
    <property type="evidence" value="ECO:0007669"/>
    <property type="project" value="UniProtKB-SubCell"/>
</dbReference>
<evidence type="ECO:0000256" key="7">
    <source>
        <dbReference type="ARBA" id="ARBA00022741"/>
    </source>
</evidence>
<feature type="transmembrane region" description="Helical" evidence="13">
    <location>
        <begin position="302"/>
        <end position="325"/>
    </location>
</feature>
<keyword evidence="7" id="KW-0547">Nucleotide-binding</keyword>
<evidence type="ECO:0000256" key="10">
    <source>
        <dbReference type="ARBA" id="ARBA00023012"/>
    </source>
</evidence>
<keyword evidence="8 16" id="KW-0418">Kinase</keyword>
<gene>
    <name evidence="16" type="ORF">DFQ01_11617</name>
</gene>